<keyword evidence="3" id="KW-1185">Reference proteome</keyword>
<dbReference type="RefSeq" id="WP_153371718.1">
    <property type="nucleotide sequence ID" value="NZ_CP045650.1"/>
</dbReference>
<evidence type="ECO:0000313" key="4">
    <source>
        <dbReference type="Proteomes" id="UP000480556"/>
    </source>
</evidence>
<gene>
    <name evidence="2" type="ORF">GFH30_07925</name>
    <name evidence="1" type="ORF">GHJ48_01680</name>
</gene>
<sequence length="74" mass="8520">MTKDFQKLTYIVDDNLADTLHWLTLHQDSFDAFHYDVISKELTVHHANGIDQIRVGDYLNASYGILITAHNFAQ</sequence>
<dbReference type="EMBL" id="WITK01000002">
    <property type="protein sequence ID" value="MQW91119.1"/>
    <property type="molecule type" value="Genomic_DNA"/>
</dbReference>
<organism evidence="1 4">
    <name type="scientific">Acinetobacter wanghuae</name>
    <dbReference type="NCBI Taxonomy" id="2662362"/>
    <lineage>
        <taxon>Bacteria</taxon>
        <taxon>Pseudomonadati</taxon>
        <taxon>Pseudomonadota</taxon>
        <taxon>Gammaproteobacteria</taxon>
        <taxon>Moraxellales</taxon>
        <taxon>Moraxellaceae</taxon>
        <taxon>Acinetobacter</taxon>
    </lineage>
</organism>
<evidence type="ECO:0000313" key="1">
    <source>
        <dbReference type="EMBL" id="MQW91119.1"/>
    </source>
</evidence>
<proteinExistence type="predicted"/>
<dbReference type="EMBL" id="CP045650">
    <property type="protein sequence ID" value="QGA11326.1"/>
    <property type="molecule type" value="Genomic_DNA"/>
</dbReference>
<name>A0A5Q0P3G4_9GAMM</name>
<reference evidence="3 4" key="1">
    <citation type="submission" date="2019-10" db="EMBL/GenBank/DDBJ databases">
        <authorList>
            <person name="Dong K."/>
        </authorList>
    </citation>
    <scope>NUCLEOTIDE SEQUENCE [LARGE SCALE GENOMIC DNA]</scope>
    <source>
        <strain evidence="3">dk386</strain>
        <strain evidence="2">Dk386</strain>
        <strain evidence="1">Dk771</strain>
        <strain evidence="4">dk771</strain>
    </source>
</reference>
<dbReference type="Proteomes" id="UP000327478">
    <property type="component" value="Chromosome"/>
</dbReference>
<dbReference type="AlphaFoldDB" id="A0A5Q0P3G4"/>
<protein>
    <submittedName>
        <fullName evidence="1">Uncharacterized protein</fullName>
    </submittedName>
</protein>
<evidence type="ECO:0000313" key="2">
    <source>
        <dbReference type="EMBL" id="QGA11326.1"/>
    </source>
</evidence>
<accession>A0A5Q0P3G4</accession>
<dbReference type="Proteomes" id="UP000480556">
    <property type="component" value="Unassembled WGS sequence"/>
</dbReference>
<evidence type="ECO:0000313" key="3">
    <source>
        <dbReference type="Proteomes" id="UP000327478"/>
    </source>
</evidence>